<accession>A0A842HUA7</accession>
<reference evidence="2 3" key="1">
    <citation type="submission" date="2020-08" db="EMBL/GenBank/DDBJ databases">
        <title>Draft genome sequence of Parasphingopyxis sp. GrpM-11.</title>
        <authorList>
            <person name="Oh J."/>
            <person name="Roh D.-H."/>
        </authorList>
    </citation>
    <scope>NUCLEOTIDE SEQUENCE [LARGE SCALE GENOMIC DNA]</scope>
    <source>
        <strain evidence="2 3">GrpM-11</strain>
    </source>
</reference>
<organism evidence="2 3">
    <name type="scientific">Parasphingopyxis marina</name>
    <dbReference type="NCBI Taxonomy" id="2761622"/>
    <lineage>
        <taxon>Bacteria</taxon>
        <taxon>Pseudomonadati</taxon>
        <taxon>Pseudomonadota</taxon>
        <taxon>Alphaproteobacteria</taxon>
        <taxon>Sphingomonadales</taxon>
        <taxon>Sphingomonadaceae</taxon>
        <taxon>Parasphingopyxis</taxon>
    </lineage>
</organism>
<feature type="signal peptide" evidence="1">
    <location>
        <begin position="1"/>
        <end position="22"/>
    </location>
</feature>
<name>A0A842HUA7_9SPHN</name>
<dbReference type="Proteomes" id="UP000564378">
    <property type="component" value="Unassembled WGS sequence"/>
</dbReference>
<comment type="caution">
    <text evidence="2">The sequence shown here is derived from an EMBL/GenBank/DDBJ whole genome shotgun (WGS) entry which is preliminary data.</text>
</comment>
<feature type="chain" id="PRO_5033046925" evidence="1">
    <location>
        <begin position="23"/>
        <end position="150"/>
    </location>
</feature>
<dbReference type="AlphaFoldDB" id="A0A842HUA7"/>
<gene>
    <name evidence="2" type="ORF">H6P80_02655</name>
</gene>
<evidence type="ECO:0000313" key="2">
    <source>
        <dbReference type="EMBL" id="MBC2776515.1"/>
    </source>
</evidence>
<evidence type="ECO:0000256" key="1">
    <source>
        <dbReference type="SAM" id="SignalP"/>
    </source>
</evidence>
<sequence length="150" mass="15412">MNAFVKFGAAALVFAAAAPASAGSVAACLGHSQDRNGVTSFEGYTVAVSDAIDVDAAVLRREAETGFAERYGDPGRVICEAHSGSGHYVVVGGGIEVNGAVRNLIGFGFGPTRSAALANSDNRLNNVHEYNVFRHSGGRLTVIEEGEIGG</sequence>
<evidence type="ECO:0000313" key="3">
    <source>
        <dbReference type="Proteomes" id="UP000564378"/>
    </source>
</evidence>
<protein>
    <submittedName>
        <fullName evidence="2">Uncharacterized protein</fullName>
    </submittedName>
</protein>
<proteinExistence type="predicted"/>
<keyword evidence="3" id="KW-1185">Reference proteome</keyword>
<keyword evidence="1" id="KW-0732">Signal</keyword>
<dbReference type="EMBL" id="JACJVJ010000001">
    <property type="protein sequence ID" value="MBC2776515.1"/>
    <property type="molecule type" value="Genomic_DNA"/>
</dbReference>
<dbReference type="RefSeq" id="WP_185799791.1">
    <property type="nucleotide sequence ID" value="NZ_JACJVJ010000001.1"/>
</dbReference>
<dbReference type="PROSITE" id="PS51257">
    <property type="entry name" value="PROKAR_LIPOPROTEIN"/>
    <property type="match status" value="1"/>
</dbReference>